<feature type="compositionally biased region" description="Polar residues" evidence="1">
    <location>
        <begin position="1"/>
        <end position="13"/>
    </location>
</feature>
<keyword evidence="3" id="KW-1185">Reference proteome</keyword>
<reference evidence="2 3" key="1">
    <citation type="submission" date="2022-03" db="EMBL/GenBank/DDBJ databases">
        <title>Agromyces sp. isolated from the gut of P. brevitarsis seulensis larvae.</title>
        <authorList>
            <person name="Won M."/>
            <person name="Kwon S.-W."/>
        </authorList>
    </citation>
    <scope>NUCLEOTIDE SEQUENCE [LARGE SCALE GENOMIC DNA]</scope>
    <source>
        <strain evidence="2 3">KACC 16215</strain>
    </source>
</reference>
<evidence type="ECO:0000313" key="2">
    <source>
        <dbReference type="EMBL" id="UOE27649.1"/>
    </source>
</evidence>
<name>A0ABY4AXR9_9MICO</name>
<protein>
    <recommendedName>
        <fullName evidence="4">SH3 domain-containing protein</fullName>
    </recommendedName>
</protein>
<proteinExistence type="predicted"/>
<evidence type="ECO:0000256" key="1">
    <source>
        <dbReference type="SAM" id="MobiDB-lite"/>
    </source>
</evidence>
<gene>
    <name evidence="2" type="ORF">MTP13_07690</name>
</gene>
<feature type="region of interest" description="Disordered" evidence="1">
    <location>
        <begin position="1"/>
        <end position="21"/>
    </location>
</feature>
<accession>A0ABY4AXR9</accession>
<dbReference type="EMBL" id="CP094533">
    <property type="protein sequence ID" value="UOE27649.1"/>
    <property type="molecule type" value="Genomic_DNA"/>
</dbReference>
<dbReference type="Proteomes" id="UP000831304">
    <property type="component" value="Chromosome"/>
</dbReference>
<sequence>MEHQNQATATDTRLTSKRRGTPLRRARLGAAAASAAAALLLTAVAPAPAHAVGMKSVTGVIECRSWPAIWVGTSATARGDVKFQLNRKDNLGTIGTVYLGKSSTYAPWGYKWITSGAGNFYAYGLTASGNVTKAARYCQA</sequence>
<organism evidence="2 3">
    <name type="scientific">Agromyces soli</name>
    <dbReference type="NCBI Taxonomy" id="659012"/>
    <lineage>
        <taxon>Bacteria</taxon>
        <taxon>Bacillati</taxon>
        <taxon>Actinomycetota</taxon>
        <taxon>Actinomycetes</taxon>
        <taxon>Micrococcales</taxon>
        <taxon>Microbacteriaceae</taxon>
        <taxon>Agromyces</taxon>
    </lineage>
</organism>
<dbReference type="PROSITE" id="PS51318">
    <property type="entry name" value="TAT"/>
    <property type="match status" value="1"/>
</dbReference>
<evidence type="ECO:0008006" key="4">
    <source>
        <dbReference type="Google" id="ProtNLM"/>
    </source>
</evidence>
<evidence type="ECO:0000313" key="3">
    <source>
        <dbReference type="Proteomes" id="UP000831304"/>
    </source>
</evidence>
<dbReference type="InterPro" id="IPR006311">
    <property type="entry name" value="TAT_signal"/>
</dbReference>
<dbReference type="RefSeq" id="WP_243570477.1">
    <property type="nucleotide sequence ID" value="NZ_BAAARD010000001.1"/>
</dbReference>